<reference evidence="1" key="1">
    <citation type="journal article" date="2021" name="Nat. Commun.">
        <title>Genetic determinants of endophytism in the Arabidopsis root mycobiome.</title>
        <authorList>
            <person name="Mesny F."/>
            <person name="Miyauchi S."/>
            <person name="Thiergart T."/>
            <person name="Pickel B."/>
            <person name="Atanasova L."/>
            <person name="Karlsson M."/>
            <person name="Huettel B."/>
            <person name="Barry K.W."/>
            <person name="Haridas S."/>
            <person name="Chen C."/>
            <person name="Bauer D."/>
            <person name="Andreopoulos W."/>
            <person name="Pangilinan J."/>
            <person name="LaButti K."/>
            <person name="Riley R."/>
            <person name="Lipzen A."/>
            <person name="Clum A."/>
            <person name="Drula E."/>
            <person name="Henrissat B."/>
            <person name="Kohler A."/>
            <person name="Grigoriev I.V."/>
            <person name="Martin F.M."/>
            <person name="Hacquard S."/>
        </authorList>
    </citation>
    <scope>NUCLEOTIDE SEQUENCE</scope>
    <source>
        <strain evidence="1">MPI-CAGE-CH-0230</strain>
    </source>
</reference>
<evidence type="ECO:0000313" key="2">
    <source>
        <dbReference type="Proteomes" id="UP000756346"/>
    </source>
</evidence>
<dbReference type="AlphaFoldDB" id="A0A9P8YH05"/>
<dbReference type="OrthoDB" id="4226417at2759"/>
<dbReference type="RefSeq" id="XP_046017086.1">
    <property type="nucleotide sequence ID" value="XM_046152854.1"/>
</dbReference>
<dbReference type="InterPro" id="IPR011009">
    <property type="entry name" value="Kinase-like_dom_sf"/>
</dbReference>
<evidence type="ECO:0008006" key="3">
    <source>
        <dbReference type="Google" id="ProtNLM"/>
    </source>
</evidence>
<keyword evidence="2" id="KW-1185">Reference proteome</keyword>
<dbReference type="Proteomes" id="UP000756346">
    <property type="component" value="Unassembled WGS sequence"/>
</dbReference>
<dbReference type="EMBL" id="JAGTJQ010000002">
    <property type="protein sequence ID" value="KAH7037965.1"/>
    <property type="molecule type" value="Genomic_DNA"/>
</dbReference>
<proteinExistence type="predicted"/>
<name>A0A9P8YH05_9PEZI</name>
<gene>
    <name evidence="1" type="ORF">B0I36DRAFT_315173</name>
</gene>
<evidence type="ECO:0000313" key="1">
    <source>
        <dbReference type="EMBL" id="KAH7037965.1"/>
    </source>
</evidence>
<dbReference type="GeneID" id="70182400"/>
<dbReference type="SUPFAM" id="SSF56112">
    <property type="entry name" value="Protein kinase-like (PK-like)"/>
    <property type="match status" value="1"/>
</dbReference>
<comment type="caution">
    <text evidence="1">The sequence shown here is derived from an EMBL/GenBank/DDBJ whole genome shotgun (WGS) entry which is preliminary data.</text>
</comment>
<organism evidence="1 2">
    <name type="scientific">Microdochium trichocladiopsis</name>
    <dbReference type="NCBI Taxonomy" id="1682393"/>
    <lineage>
        <taxon>Eukaryota</taxon>
        <taxon>Fungi</taxon>
        <taxon>Dikarya</taxon>
        <taxon>Ascomycota</taxon>
        <taxon>Pezizomycotina</taxon>
        <taxon>Sordariomycetes</taxon>
        <taxon>Xylariomycetidae</taxon>
        <taxon>Xylariales</taxon>
        <taxon>Microdochiaceae</taxon>
        <taxon>Microdochium</taxon>
    </lineage>
</organism>
<protein>
    <recommendedName>
        <fullName evidence="3">Protein kinase domain-containing protein</fullName>
    </recommendedName>
</protein>
<sequence>MRLPVKHYTTESPLVPVINGEPWSHYELRYRLKYGTSVGVITSRDASRRQFLMRTIGGRDTDEKIQRVRQLCHDNIVKGIEIYISEPGSYLLVSEFMPTTIQHICRSPIYPNEPQLSSMLFQILQGLQSSPTTQGARATRAVKGQCMKEQRTGMIDGNILL</sequence>
<dbReference type="Gene3D" id="1.10.510.10">
    <property type="entry name" value="Transferase(Phosphotransferase) domain 1"/>
    <property type="match status" value="1"/>
</dbReference>
<accession>A0A9P8YH05</accession>